<dbReference type="GO" id="GO:0005975">
    <property type="term" value="P:carbohydrate metabolic process"/>
    <property type="evidence" value="ECO:0007669"/>
    <property type="project" value="InterPro"/>
</dbReference>
<dbReference type="PANTHER" id="PTHR31616">
    <property type="entry name" value="TREHALASE"/>
    <property type="match status" value="1"/>
</dbReference>
<evidence type="ECO:0000259" key="1">
    <source>
        <dbReference type="Pfam" id="PF00723"/>
    </source>
</evidence>
<feature type="domain" description="GH15-like" evidence="1">
    <location>
        <begin position="238"/>
        <end position="595"/>
    </location>
</feature>
<dbReference type="InterPro" id="IPR011613">
    <property type="entry name" value="GH15-like"/>
</dbReference>
<name>A0A4R3I5U3_PAULE</name>
<accession>A0A4R3I5U3</accession>
<dbReference type="InterPro" id="IPR012341">
    <property type="entry name" value="6hp_glycosidase-like_sf"/>
</dbReference>
<dbReference type="Pfam" id="PF19291">
    <property type="entry name" value="TREH_N"/>
    <property type="match status" value="1"/>
</dbReference>
<proteinExistence type="predicted"/>
<protein>
    <submittedName>
        <fullName evidence="3">GH15 family glucan-1,4-alpha-glucosidase</fullName>
    </submittedName>
</protein>
<reference evidence="3 4" key="1">
    <citation type="submission" date="2019-03" db="EMBL/GenBank/DDBJ databases">
        <title>Genomic Encyclopedia of Type Strains, Phase IV (KMG-IV): sequencing the most valuable type-strain genomes for metagenomic binning, comparative biology and taxonomic classification.</title>
        <authorList>
            <person name="Goeker M."/>
        </authorList>
    </citation>
    <scope>NUCLEOTIDE SEQUENCE [LARGE SCALE GENOMIC DNA]</scope>
    <source>
        <strain evidence="3 4">DSM 7445</strain>
    </source>
</reference>
<dbReference type="EMBL" id="SLZQ01000001">
    <property type="protein sequence ID" value="TCS39379.1"/>
    <property type="molecule type" value="Genomic_DNA"/>
</dbReference>
<evidence type="ECO:0000313" key="3">
    <source>
        <dbReference type="EMBL" id="TCS39379.1"/>
    </source>
</evidence>
<dbReference type="Proteomes" id="UP000295382">
    <property type="component" value="Unassembled WGS sequence"/>
</dbReference>
<dbReference type="RefSeq" id="WP_243656608.1">
    <property type="nucleotide sequence ID" value="NZ_SLZQ01000001.1"/>
</dbReference>
<dbReference type="Gene3D" id="1.50.10.10">
    <property type="match status" value="1"/>
</dbReference>
<dbReference type="SUPFAM" id="SSF48208">
    <property type="entry name" value="Six-hairpin glycosidases"/>
    <property type="match status" value="1"/>
</dbReference>
<dbReference type="PANTHER" id="PTHR31616:SF0">
    <property type="entry name" value="GLUCAN 1,4-ALPHA-GLUCOSIDASE"/>
    <property type="match status" value="1"/>
</dbReference>
<dbReference type="InterPro" id="IPR008928">
    <property type="entry name" value="6-hairpin_glycosidase_sf"/>
</dbReference>
<comment type="caution">
    <text evidence="3">The sequence shown here is derived from an EMBL/GenBank/DDBJ whole genome shotgun (WGS) entry which is preliminary data.</text>
</comment>
<evidence type="ECO:0000259" key="2">
    <source>
        <dbReference type="Pfam" id="PF19291"/>
    </source>
</evidence>
<dbReference type="Pfam" id="PF00723">
    <property type="entry name" value="Glyco_hydro_15"/>
    <property type="match status" value="1"/>
</dbReference>
<evidence type="ECO:0000313" key="4">
    <source>
        <dbReference type="Proteomes" id="UP000295382"/>
    </source>
</evidence>
<sequence>MTRQDRRYPSIADYAFISDCHCTALVSRNGSIDWCCMPRPDSDSCFGRILDWDHGGYCAIAPTTADVSTSRRYIPESMIVETCFRSTAGEVKVVDFFVMDKRAEEQAPNRLVRMIEGIRGELEILSEIVPRFDFGQIIPAVSEQGDGTWMAIGSNQGLVLHSDLPLEIVKHFGLRAAVSIKRGQKKSFIFSFLPPDQADRVPPQPNVTEVAMAGYRSTVSWWRDWVQRMHPPYKLDEATKRSAMVLKALTFERTGAIIAAPTTSLPEWIGAGRNWDYRYSWVRDSVFTVYTLNGLGYADEAERFLQFIQRSSAGSAEQLQIMYAVDGKRRLTEVELPWLEGYRRSQPVRIGNFAAKQHQLDVYGEILELASIWNAAGNEVDLRYWEFLTDVVNGACRHWAEPDYGIWEFRGEPRHHVHSKAMCWRAVKQGIAIAEGCGLPAPLDDWQSTCDQIRQAIDSQGYDRESGTFVQAFGNTHLDSSLLLLPRIGFVEYDDPRMLRTVDAICMKLNRGGLLLRYDSPDGLPGKEGSFIPCTFWLVSCLAYQGRLKEAWEYYRLAARCSNDLGLFSEEYDASSATMLGNFPQGLTHISQIRARLALEGNGDLLRHGISKNDKTL</sequence>
<feature type="domain" description="Trehalase-like N-terminal" evidence="2">
    <location>
        <begin position="10"/>
        <end position="162"/>
    </location>
</feature>
<keyword evidence="4" id="KW-1185">Reference proteome</keyword>
<organism evidence="3 4">
    <name type="scientific">Paucimonas lemoignei</name>
    <name type="common">Pseudomonas lemoignei</name>
    <dbReference type="NCBI Taxonomy" id="29443"/>
    <lineage>
        <taxon>Bacteria</taxon>
        <taxon>Pseudomonadati</taxon>
        <taxon>Pseudomonadota</taxon>
        <taxon>Betaproteobacteria</taxon>
        <taxon>Burkholderiales</taxon>
        <taxon>Burkholderiaceae</taxon>
        <taxon>Paucimonas</taxon>
    </lineage>
</organism>
<dbReference type="GO" id="GO:0004553">
    <property type="term" value="F:hydrolase activity, hydrolyzing O-glycosyl compounds"/>
    <property type="evidence" value="ECO:0007669"/>
    <property type="project" value="TreeGrafter"/>
</dbReference>
<dbReference type="AlphaFoldDB" id="A0A4R3I5U3"/>
<gene>
    <name evidence="3" type="ORF">EDC30_101335</name>
</gene>
<dbReference type="InterPro" id="IPR045582">
    <property type="entry name" value="Trehalase-like_N"/>
</dbReference>